<sequence>MATPGLTIRRLTRAVCLACCGLGLMSAAHAETLAQTFALAQQHNPALRSAQADYQAALSGIGLARSRLLPQLVAGAGISANAHDNSENPLLTKFGMPTSWNYTERDINLVATQSLYQPGDRIGVEQAELAARIAYLKFVQQNQTLMLQVASRYFDVLAAQDTLRSLEEQQKAVVQQRAAAQANFDAGNGTIVDVRDAQARVDLTSAQTLAAKNQLQLAQTNLGQVVGASLQGALAPLSPDASLRPPAGDLHDWVRKAEEHNLGVDQARLGVQLARLSAKKARTGDLPTISAYARVDHDATSVGGPLFPFGNRANMASIGVQLRWALVTGGAVQSDVEQTAQLLDKSQADLDAARLGAAQQARAAYLNLQSSLAQVKALDAAIASSRSSLQANETGFKVGMRVNIDVLNALSQLFETQRQADRARYDVVVNALRLKDAAGVLSPSDVEALNALLAKP</sequence>
<protein>
    <submittedName>
        <fullName evidence="9">Type I secretion outer membrane protein, TolC family</fullName>
    </submittedName>
</protein>
<keyword evidence="8" id="KW-0732">Signal</keyword>
<feature type="signal peptide" evidence="8">
    <location>
        <begin position="1"/>
        <end position="30"/>
    </location>
</feature>
<evidence type="ECO:0000256" key="2">
    <source>
        <dbReference type="ARBA" id="ARBA00007613"/>
    </source>
</evidence>
<evidence type="ECO:0000256" key="1">
    <source>
        <dbReference type="ARBA" id="ARBA00004442"/>
    </source>
</evidence>
<dbReference type="PANTHER" id="PTHR30026:SF20">
    <property type="entry name" value="OUTER MEMBRANE PROTEIN TOLC"/>
    <property type="match status" value="1"/>
</dbReference>
<dbReference type="SUPFAM" id="SSF56954">
    <property type="entry name" value="Outer membrane efflux proteins (OEP)"/>
    <property type="match status" value="1"/>
</dbReference>
<evidence type="ECO:0000256" key="5">
    <source>
        <dbReference type="ARBA" id="ARBA00022692"/>
    </source>
</evidence>
<organism evidence="9 10">
    <name type="scientific">Thiomonas bhubaneswarensis</name>
    <dbReference type="NCBI Taxonomy" id="339866"/>
    <lineage>
        <taxon>Bacteria</taxon>
        <taxon>Pseudomonadati</taxon>
        <taxon>Pseudomonadota</taxon>
        <taxon>Betaproteobacteria</taxon>
        <taxon>Burkholderiales</taxon>
        <taxon>Thiomonas</taxon>
    </lineage>
</organism>
<dbReference type="EMBL" id="CYHF01000008">
    <property type="protein sequence ID" value="CUA98940.1"/>
    <property type="molecule type" value="Genomic_DNA"/>
</dbReference>
<dbReference type="Proteomes" id="UP000183649">
    <property type="component" value="Unassembled WGS sequence"/>
</dbReference>
<gene>
    <name evidence="9" type="ORF">Ga0061069_10894</name>
</gene>
<dbReference type="NCBIfam" id="TIGR01844">
    <property type="entry name" value="type_I_sec_TolC"/>
    <property type="match status" value="1"/>
</dbReference>
<dbReference type="Gene3D" id="1.20.1600.10">
    <property type="entry name" value="Outer membrane efflux proteins (OEP)"/>
    <property type="match status" value="1"/>
</dbReference>
<dbReference type="PANTHER" id="PTHR30026">
    <property type="entry name" value="OUTER MEMBRANE PROTEIN TOLC"/>
    <property type="match status" value="1"/>
</dbReference>
<feature type="chain" id="PRO_5005504760" evidence="8">
    <location>
        <begin position="31"/>
        <end position="456"/>
    </location>
</feature>
<keyword evidence="5" id="KW-0812">Transmembrane</keyword>
<keyword evidence="10" id="KW-1185">Reference proteome</keyword>
<dbReference type="GO" id="GO:0015562">
    <property type="term" value="F:efflux transmembrane transporter activity"/>
    <property type="evidence" value="ECO:0007669"/>
    <property type="project" value="InterPro"/>
</dbReference>
<dbReference type="GO" id="GO:1990281">
    <property type="term" value="C:efflux pump complex"/>
    <property type="evidence" value="ECO:0007669"/>
    <property type="project" value="TreeGrafter"/>
</dbReference>
<evidence type="ECO:0000313" key="9">
    <source>
        <dbReference type="EMBL" id="CUA98940.1"/>
    </source>
</evidence>
<keyword evidence="4" id="KW-1134">Transmembrane beta strand</keyword>
<keyword evidence="7" id="KW-0998">Cell outer membrane</keyword>
<evidence type="ECO:0000256" key="3">
    <source>
        <dbReference type="ARBA" id="ARBA00022448"/>
    </source>
</evidence>
<evidence type="ECO:0000256" key="4">
    <source>
        <dbReference type="ARBA" id="ARBA00022452"/>
    </source>
</evidence>
<dbReference type="STRING" id="339866.GCA_001418255_02322"/>
<dbReference type="GO" id="GO:0009279">
    <property type="term" value="C:cell outer membrane"/>
    <property type="evidence" value="ECO:0007669"/>
    <property type="project" value="UniProtKB-SubCell"/>
</dbReference>
<dbReference type="RefSeq" id="WP_072243050.1">
    <property type="nucleotide sequence ID" value="NZ_CYHF01000008.1"/>
</dbReference>
<comment type="subcellular location">
    <subcellularLocation>
        <location evidence="1">Cell outer membrane</location>
    </subcellularLocation>
</comment>
<evidence type="ECO:0000256" key="7">
    <source>
        <dbReference type="ARBA" id="ARBA00023237"/>
    </source>
</evidence>
<evidence type="ECO:0000256" key="6">
    <source>
        <dbReference type="ARBA" id="ARBA00023136"/>
    </source>
</evidence>
<keyword evidence="3" id="KW-0813">Transport</keyword>
<evidence type="ECO:0000256" key="8">
    <source>
        <dbReference type="SAM" id="SignalP"/>
    </source>
</evidence>
<dbReference type="AlphaFoldDB" id="A0A0K6I736"/>
<name>A0A0K6I736_9BURK</name>
<proteinExistence type="inferred from homology"/>
<dbReference type="InterPro" id="IPR010130">
    <property type="entry name" value="T1SS_OMP_TolC"/>
</dbReference>
<reference evidence="10" key="1">
    <citation type="submission" date="2015-08" db="EMBL/GenBank/DDBJ databases">
        <authorList>
            <person name="Varghese N."/>
        </authorList>
    </citation>
    <scope>NUCLEOTIDE SEQUENCE [LARGE SCALE GENOMIC DNA]</scope>
    <source>
        <strain evidence="10">DSM 18181</strain>
    </source>
</reference>
<dbReference type="InterPro" id="IPR051906">
    <property type="entry name" value="TolC-like"/>
</dbReference>
<comment type="similarity">
    <text evidence="2">Belongs to the outer membrane factor (OMF) (TC 1.B.17) family.</text>
</comment>
<keyword evidence="6" id="KW-0472">Membrane</keyword>
<dbReference type="GO" id="GO:0015288">
    <property type="term" value="F:porin activity"/>
    <property type="evidence" value="ECO:0007669"/>
    <property type="project" value="TreeGrafter"/>
</dbReference>
<dbReference type="OrthoDB" id="9813458at2"/>
<evidence type="ECO:0000313" key="10">
    <source>
        <dbReference type="Proteomes" id="UP000183649"/>
    </source>
</evidence>
<accession>A0A0K6I736</accession>
<dbReference type="Pfam" id="PF02321">
    <property type="entry name" value="OEP"/>
    <property type="match status" value="2"/>
</dbReference>
<dbReference type="InterPro" id="IPR003423">
    <property type="entry name" value="OMP_efflux"/>
</dbReference>